<gene>
    <name evidence="6" type="ORF">SLEP1_g36345</name>
</gene>
<reference evidence="6 7" key="1">
    <citation type="journal article" date="2021" name="Commun. Biol.">
        <title>The genome of Shorea leprosula (Dipterocarpaceae) highlights the ecological relevance of drought in aseasonal tropical rainforests.</title>
        <authorList>
            <person name="Ng K.K.S."/>
            <person name="Kobayashi M.J."/>
            <person name="Fawcett J.A."/>
            <person name="Hatakeyama M."/>
            <person name="Paape T."/>
            <person name="Ng C.H."/>
            <person name="Ang C.C."/>
            <person name="Tnah L.H."/>
            <person name="Lee C.T."/>
            <person name="Nishiyama T."/>
            <person name="Sese J."/>
            <person name="O'Brien M.J."/>
            <person name="Copetti D."/>
            <person name="Mohd Noor M.I."/>
            <person name="Ong R.C."/>
            <person name="Putra M."/>
            <person name="Sireger I.Z."/>
            <person name="Indrioko S."/>
            <person name="Kosugi Y."/>
            <person name="Izuno A."/>
            <person name="Isagi Y."/>
            <person name="Lee S.L."/>
            <person name="Shimizu K.K."/>
        </authorList>
    </citation>
    <scope>NUCLEOTIDE SEQUENCE [LARGE SCALE GENOMIC DNA]</scope>
    <source>
        <strain evidence="6">214</strain>
    </source>
</reference>
<evidence type="ECO:0000256" key="1">
    <source>
        <dbReference type="ARBA" id="ARBA00008535"/>
    </source>
</evidence>
<dbReference type="Pfam" id="PF04548">
    <property type="entry name" value="AIG1"/>
    <property type="match status" value="1"/>
</dbReference>
<dbReference type="AlphaFoldDB" id="A0AAV5KR59"/>
<keyword evidence="2" id="KW-0547">Nucleotide-binding</keyword>
<comment type="similarity">
    <text evidence="1">Belongs to the TRAFAC class TrmE-Era-EngA-EngB-Septin-like GTPase superfamily. AIG1/Toc34/Toc159-like paraseptin GTPase family. IAN subfamily.</text>
</comment>
<dbReference type="InterPro" id="IPR045058">
    <property type="entry name" value="GIMA/IAN/Toc"/>
</dbReference>
<organism evidence="6 7">
    <name type="scientific">Rubroshorea leprosula</name>
    <dbReference type="NCBI Taxonomy" id="152421"/>
    <lineage>
        <taxon>Eukaryota</taxon>
        <taxon>Viridiplantae</taxon>
        <taxon>Streptophyta</taxon>
        <taxon>Embryophyta</taxon>
        <taxon>Tracheophyta</taxon>
        <taxon>Spermatophyta</taxon>
        <taxon>Magnoliopsida</taxon>
        <taxon>eudicotyledons</taxon>
        <taxon>Gunneridae</taxon>
        <taxon>Pentapetalae</taxon>
        <taxon>rosids</taxon>
        <taxon>malvids</taxon>
        <taxon>Malvales</taxon>
        <taxon>Dipterocarpaceae</taxon>
        <taxon>Rubroshorea</taxon>
    </lineage>
</organism>
<evidence type="ECO:0000259" key="5">
    <source>
        <dbReference type="PROSITE" id="PS51720"/>
    </source>
</evidence>
<dbReference type="InterPro" id="IPR027417">
    <property type="entry name" value="P-loop_NTPase"/>
</dbReference>
<name>A0AAV5KR59_9ROSI</name>
<accession>A0AAV5KR59</accession>
<keyword evidence="7" id="KW-1185">Reference proteome</keyword>
<sequence>MYNNSELTYTTRTMVLVGRTGNGKSAAGNSILGRRAFISKASSSGVTTKCQLERTVLKDGQIINVIDTPGLFDFSSGSELMKECLKLARDGIHAVLVVFSVRTRFSQEEEAALRNLQNFFGSKIIDYMIVVFTGGDELEENDQTLEDYLGRNCPQPLKELLTSCQNRYVLFNNRTKDEAQKAKQLQQLLSLVNIVMLKNSGCMYTDQIYIKWQVESQLKETTARFEQKLAEMQAAEQEAEKKRQLISIDLTNKLTAQLEEARKQTEALTKQLEELRNRPVPPVHFPVPIPQVFPPCPIL</sequence>
<dbReference type="PANTHER" id="PTHR10903">
    <property type="entry name" value="GTPASE, IMAP FAMILY MEMBER-RELATED"/>
    <property type="match status" value="1"/>
</dbReference>
<dbReference type="EMBL" id="BPVZ01000074">
    <property type="protein sequence ID" value="GKV27141.1"/>
    <property type="molecule type" value="Genomic_DNA"/>
</dbReference>
<dbReference type="Gene3D" id="3.40.50.300">
    <property type="entry name" value="P-loop containing nucleotide triphosphate hydrolases"/>
    <property type="match status" value="1"/>
</dbReference>
<dbReference type="PANTHER" id="PTHR10903:SF184">
    <property type="entry name" value="GTP-BINDING PROTEIN A"/>
    <property type="match status" value="1"/>
</dbReference>
<feature type="coiled-coil region" evidence="4">
    <location>
        <begin position="215"/>
        <end position="278"/>
    </location>
</feature>
<dbReference type="CDD" id="cd01852">
    <property type="entry name" value="AIG1"/>
    <property type="match status" value="1"/>
</dbReference>
<evidence type="ECO:0000256" key="2">
    <source>
        <dbReference type="ARBA" id="ARBA00022741"/>
    </source>
</evidence>
<dbReference type="PROSITE" id="PS51720">
    <property type="entry name" value="G_AIG1"/>
    <property type="match status" value="1"/>
</dbReference>
<protein>
    <recommendedName>
        <fullName evidence="5">AIG1-type G domain-containing protein</fullName>
    </recommendedName>
</protein>
<keyword evidence="3" id="KW-0342">GTP-binding</keyword>
<dbReference type="FunFam" id="3.40.50.300:FF:000840">
    <property type="entry name" value="Immune-associated nucleotide-binding protein 9"/>
    <property type="match status" value="1"/>
</dbReference>
<feature type="domain" description="AIG1-type G" evidence="5">
    <location>
        <begin position="9"/>
        <end position="213"/>
    </location>
</feature>
<proteinExistence type="inferred from homology"/>
<evidence type="ECO:0000256" key="4">
    <source>
        <dbReference type="SAM" id="Coils"/>
    </source>
</evidence>
<evidence type="ECO:0000313" key="7">
    <source>
        <dbReference type="Proteomes" id="UP001054252"/>
    </source>
</evidence>
<dbReference type="InterPro" id="IPR006703">
    <property type="entry name" value="G_AIG1"/>
</dbReference>
<dbReference type="GO" id="GO:0005525">
    <property type="term" value="F:GTP binding"/>
    <property type="evidence" value="ECO:0007669"/>
    <property type="project" value="UniProtKB-KW"/>
</dbReference>
<dbReference type="Proteomes" id="UP001054252">
    <property type="component" value="Unassembled WGS sequence"/>
</dbReference>
<evidence type="ECO:0000313" key="6">
    <source>
        <dbReference type="EMBL" id="GKV27141.1"/>
    </source>
</evidence>
<comment type="caution">
    <text evidence="6">The sequence shown here is derived from an EMBL/GenBank/DDBJ whole genome shotgun (WGS) entry which is preliminary data.</text>
</comment>
<evidence type="ECO:0000256" key="3">
    <source>
        <dbReference type="ARBA" id="ARBA00023134"/>
    </source>
</evidence>
<dbReference type="SUPFAM" id="SSF52540">
    <property type="entry name" value="P-loop containing nucleoside triphosphate hydrolases"/>
    <property type="match status" value="1"/>
</dbReference>
<keyword evidence="4" id="KW-0175">Coiled coil</keyword>